<protein>
    <submittedName>
        <fullName evidence="1">Uncharacterized protein</fullName>
    </submittedName>
</protein>
<dbReference type="AlphaFoldDB" id="A0A4Z2GVB2"/>
<dbReference type="Proteomes" id="UP000314294">
    <property type="component" value="Unassembled WGS sequence"/>
</dbReference>
<comment type="caution">
    <text evidence="1">The sequence shown here is derived from an EMBL/GenBank/DDBJ whole genome shotgun (WGS) entry which is preliminary data.</text>
</comment>
<dbReference type="EMBL" id="SRLO01000408">
    <property type="protein sequence ID" value="TNN57291.1"/>
    <property type="molecule type" value="Genomic_DNA"/>
</dbReference>
<evidence type="ECO:0000313" key="1">
    <source>
        <dbReference type="EMBL" id="TNN57291.1"/>
    </source>
</evidence>
<evidence type="ECO:0000313" key="2">
    <source>
        <dbReference type="Proteomes" id="UP000314294"/>
    </source>
</evidence>
<gene>
    <name evidence="1" type="ORF">EYF80_032480</name>
</gene>
<name>A0A4Z2GVB2_9TELE</name>
<sequence>MKPEAIGHSRKIYELKGGAASLMTDDFRGHVTALVSSCGVEPQRSRKAPPVATRLDVIEARGERDNWILCALRRGLRENEDKVAINMRAIHASTTGVKVLPRLYYGG</sequence>
<proteinExistence type="predicted"/>
<keyword evidence="2" id="KW-1185">Reference proteome</keyword>
<organism evidence="1 2">
    <name type="scientific">Liparis tanakae</name>
    <name type="common">Tanaka's snailfish</name>
    <dbReference type="NCBI Taxonomy" id="230148"/>
    <lineage>
        <taxon>Eukaryota</taxon>
        <taxon>Metazoa</taxon>
        <taxon>Chordata</taxon>
        <taxon>Craniata</taxon>
        <taxon>Vertebrata</taxon>
        <taxon>Euteleostomi</taxon>
        <taxon>Actinopterygii</taxon>
        <taxon>Neopterygii</taxon>
        <taxon>Teleostei</taxon>
        <taxon>Neoteleostei</taxon>
        <taxon>Acanthomorphata</taxon>
        <taxon>Eupercaria</taxon>
        <taxon>Perciformes</taxon>
        <taxon>Cottioidei</taxon>
        <taxon>Cottales</taxon>
        <taxon>Liparidae</taxon>
        <taxon>Liparis</taxon>
    </lineage>
</organism>
<accession>A0A4Z2GVB2</accession>
<reference evidence="1 2" key="1">
    <citation type="submission" date="2019-03" db="EMBL/GenBank/DDBJ databases">
        <title>First draft genome of Liparis tanakae, snailfish: a comprehensive survey of snailfish specific genes.</title>
        <authorList>
            <person name="Kim W."/>
            <person name="Song I."/>
            <person name="Jeong J.-H."/>
            <person name="Kim D."/>
            <person name="Kim S."/>
            <person name="Ryu S."/>
            <person name="Song J.Y."/>
            <person name="Lee S.K."/>
        </authorList>
    </citation>
    <scope>NUCLEOTIDE SEQUENCE [LARGE SCALE GENOMIC DNA]</scope>
    <source>
        <tissue evidence="1">Muscle</tissue>
    </source>
</reference>